<name>A0A2T1ENU7_9CYAN</name>
<proteinExistence type="predicted"/>
<reference evidence="2 3" key="2">
    <citation type="submission" date="2018-03" db="EMBL/GenBank/DDBJ databases">
        <title>The ancient ancestry and fast evolution of plastids.</title>
        <authorList>
            <person name="Moore K.R."/>
            <person name="Magnabosco C."/>
            <person name="Momper L."/>
            <person name="Gold D.A."/>
            <person name="Bosak T."/>
            <person name="Fournier G.P."/>
        </authorList>
    </citation>
    <scope>NUCLEOTIDE SEQUENCE [LARGE SCALE GENOMIC DNA]</scope>
    <source>
        <strain evidence="2 3">ULC18</strain>
    </source>
</reference>
<dbReference type="AlphaFoldDB" id="A0A2T1ENU7"/>
<evidence type="ECO:0000256" key="1">
    <source>
        <dbReference type="SAM" id="MobiDB-lite"/>
    </source>
</evidence>
<sequence length="1072" mass="115499">MLDVHGHNPPSARKQGCLGGSGTSLDDWIHQRVKVPHLQVKSKLRGNNLHLLFEGTPCPDRAVIMPPLTEALSAMALTPLLPPQSPPVYRIIAYGRLLQQAQPEWTEAFVPHPDQPPHAQQARTTATPPLAEVAGTTPQECNIEAASIHTLSAARQGQPEAIARHLSDAFSTLGVAVRVKLEKPQKPPQETPSSATPHSPLPTPTPLKRLLIACESAYSPDPLLFAEPIAQRLRALELNGFQDALVFGQVAGETRTEWVLRVDLTPPEDILKTWAHWGDVQAITRLLNRTLLSEKVQTSALLKEATLHLTCRSTQSATPDKLTTIAAIVPLLETLSPQGIRAATIYGFAHQESSTNLLSATATPAPVWVHWLDLSPDPQPLSTFDLAQKGNLDAIAFLLTRMLNPDLDRKLGTGGIRVQVRQKADLLHIMGEAPLCPLQSQMGVAIARFLKPLQIPTIAGVRIYGRRSGQKQPLWSYGVDFSARDRLVPEATPEFAVSDAYVGDLLSPPGALALRTEEASEASRSFLSTIVASAIQRVQRSLIWSQLFVPLDSAQLGSNLTYSSDLTDLTAKRSVKVAAVWSAIGVLLVVQSDWLLNRWLQAPPPAPIAASQPSPAVVPPPAGSLFPALSINPGKAHDKSAFNASGFTQPGTSSASPVEGAPAAETVASTTLPASPLRPKADGLTKGSEAYPTFNSRQLDEKVALYQSYLKEYGTPDVLIIGSSRALRGVDPIALQKALADQGYAGTKSFNFGVNGATAQVVDMIVRQLLPQEKLPKLILWADGARAFNSGRADVTYNGIVASDGYKALAAGNPPIPGTAVAQVTGGTKRPEPASTTSVTEDPPTSLSGGYQTVNQELNRRLGTFSALYSQRDHLRVFLRDGLVSLLPHSLSKVVSGSAIASNNLSDATSPGAAAANAPASVLAEGQSAVDIDGFLPLPNQFNPATYYQKYARVNGDYDSDYDSFSLEGTQTQALTNLAQFSQTHQIPLIFVNLPLTNDYLDPTRKRHEEDFQQDMLRRATQLGFIYRDLSQALANQPDRFSDPSHLNRYGAYAVSHQLAGDVMIPWSQARR</sequence>
<dbReference type="Proteomes" id="UP000239576">
    <property type="component" value="Unassembled WGS sequence"/>
</dbReference>
<organism evidence="2 3">
    <name type="scientific">Stenomitos frigidus ULC18</name>
    <dbReference type="NCBI Taxonomy" id="2107698"/>
    <lineage>
        <taxon>Bacteria</taxon>
        <taxon>Bacillati</taxon>
        <taxon>Cyanobacteriota</taxon>
        <taxon>Cyanophyceae</taxon>
        <taxon>Leptolyngbyales</taxon>
        <taxon>Leptolyngbyaceae</taxon>
        <taxon>Stenomitos</taxon>
    </lineage>
</organism>
<feature type="compositionally biased region" description="Polar residues" evidence="1">
    <location>
        <begin position="642"/>
        <end position="656"/>
    </location>
</feature>
<dbReference type="OrthoDB" id="453133at2"/>
<comment type="caution">
    <text evidence="2">The sequence shown here is derived from an EMBL/GenBank/DDBJ whole genome shotgun (WGS) entry which is preliminary data.</text>
</comment>
<evidence type="ECO:0000313" key="3">
    <source>
        <dbReference type="Proteomes" id="UP000239576"/>
    </source>
</evidence>
<dbReference type="SUPFAM" id="SSF52266">
    <property type="entry name" value="SGNH hydrolase"/>
    <property type="match status" value="1"/>
</dbReference>
<dbReference type="RefSeq" id="WP_106254712.1">
    <property type="nucleotide sequence ID" value="NZ_CAWNSW010000073.1"/>
</dbReference>
<feature type="region of interest" description="Disordered" evidence="1">
    <location>
        <begin position="183"/>
        <end position="206"/>
    </location>
</feature>
<keyword evidence="3" id="KW-1185">Reference proteome</keyword>
<protein>
    <submittedName>
        <fullName evidence="2">DUF1574 domain-containing protein</fullName>
    </submittedName>
</protein>
<gene>
    <name evidence="2" type="ORF">C7B82_02385</name>
</gene>
<feature type="compositionally biased region" description="Polar residues" evidence="1">
    <location>
        <begin position="834"/>
        <end position="848"/>
    </location>
</feature>
<evidence type="ECO:0000313" key="2">
    <source>
        <dbReference type="EMBL" id="PSB34338.1"/>
    </source>
</evidence>
<feature type="region of interest" description="Disordered" evidence="1">
    <location>
        <begin position="823"/>
        <end position="848"/>
    </location>
</feature>
<reference evidence="3" key="1">
    <citation type="submission" date="2018-02" db="EMBL/GenBank/DDBJ databases">
        <authorList>
            <person name="Moore K."/>
            <person name="Momper L."/>
        </authorList>
    </citation>
    <scope>NUCLEOTIDE SEQUENCE [LARGE SCALE GENOMIC DNA]</scope>
    <source>
        <strain evidence="3">ULC18</strain>
    </source>
</reference>
<accession>A0A2T1ENU7</accession>
<dbReference type="EMBL" id="PVWK01000014">
    <property type="protein sequence ID" value="PSB34338.1"/>
    <property type="molecule type" value="Genomic_DNA"/>
</dbReference>
<feature type="region of interest" description="Disordered" evidence="1">
    <location>
        <begin position="640"/>
        <end position="691"/>
    </location>
</feature>